<evidence type="ECO:0000256" key="1">
    <source>
        <dbReference type="SAM" id="Phobius"/>
    </source>
</evidence>
<feature type="transmembrane region" description="Helical" evidence="1">
    <location>
        <begin position="126"/>
        <end position="148"/>
    </location>
</feature>
<feature type="transmembrane region" description="Helical" evidence="1">
    <location>
        <begin position="98"/>
        <end position="119"/>
    </location>
</feature>
<proteinExistence type="predicted"/>
<keyword evidence="1" id="KW-0812">Transmembrane</keyword>
<sequence length="149" mass="17107">MPHGIFLMYRLSTKYIRRCFVLDTGYFLTAIIGTVASFALGCIWYSLIWGKVWQKEMGFSDDDIKKIFVPKRIFLAFFSEWMATFCLVGILLNLPILMLYKLLMLASVIIFSSVKLAVFDGKNWKIILINQGYNLLSLLIIAGLSLIFI</sequence>
<feature type="transmembrane region" description="Helical" evidence="1">
    <location>
        <begin position="73"/>
        <end position="92"/>
    </location>
</feature>
<comment type="caution">
    <text evidence="2">The sequence shown here is derived from an EMBL/GenBank/DDBJ whole genome shotgun (WGS) entry which is preliminary data.</text>
</comment>
<reference evidence="2 3" key="1">
    <citation type="submission" date="2019-05" db="EMBL/GenBank/DDBJ databases">
        <title>Culicoidintestinum kansasii gen. nov., sp. nov. from the gastrointestinal tract of the biting midge, Culicoides sonorensis.</title>
        <authorList>
            <person name="Neupane S."/>
            <person name="Ghosh A."/>
            <person name="Gunther S."/>
            <person name="Martin K."/>
            <person name="Zurek L."/>
        </authorList>
    </citation>
    <scope>NUCLEOTIDE SEQUENCE [LARGE SCALE GENOMIC DNA]</scope>
    <source>
        <strain evidence="2 3">CS-1</strain>
    </source>
</reference>
<organism evidence="2 3">
    <name type="scientific">Culicoidibacter larvae</name>
    <dbReference type="NCBI Taxonomy" id="2579976"/>
    <lineage>
        <taxon>Bacteria</taxon>
        <taxon>Bacillati</taxon>
        <taxon>Bacillota</taxon>
        <taxon>Culicoidibacteria</taxon>
        <taxon>Culicoidibacterales</taxon>
        <taxon>Culicoidibacteraceae</taxon>
        <taxon>Culicoidibacter</taxon>
    </lineage>
</organism>
<dbReference type="Pfam" id="PF08570">
    <property type="entry name" value="DUF1761"/>
    <property type="match status" value="1"/>
</dbReference>
<evidence type="ECO:0000313" key="2">
    <source>
        <dbReference type="EMBL" id="TLG76741.1"/>
    </source>
</evidence>
<feature type="transmembrane region" description="Helical" evidence="1">
    <location>
        <begin position="26"/>
        <end position="52"/>
    </location>
</feature>
<name>A0A5R8QFC1_9FIRM</name>
<dbReference type="OrthoDB" id="333057at2"/>
<evidence type="ECO:0000313" key="3">
    <source>
        <dbReference type="Proteomes" id="UP000306912"/>
    </source>
</evidence>
<dbReference type="EMBL" id="VBWP01000002">
    <property type="protein sequence ID" value="TLG76741.1"/>
    <property type="molecule type" value="Genomic_DNA"/>
</dbReference>
<dbReference type="InterPro" id="IPR013879">
    <property type="entry name" value="DUF1761"/>
</dbReference>
<dbReference type="InParanoid" id="A0A5R8QFC1"/>
<accession>A0A5R8QFC1</accession>
<keyword evidence="3" id="KW-1185">Reference proteome</keyword>
<keyword evidence="1" id="KW-1133">Transmembrane helix</keyword>
<dbReference type="Proteomes" id="UP000306912">
    <property type="component" value="Unassembled WGS sequence"/>
</dbReference>
<keyword evidence="1" id="KW-0472">Membrane</keyword>
<dbReference type="AlphaFoldDB" id="A0A5R8QFC1"/>
<protein>
    <submittedName>
        <fullName evidence="2">DUF1761 domain-containing protein</fullName>
    </submittedName>
</protein>
<gene>
    <name evidence="2" type="ORF">FEZ08_03755</name>
</gene>